<protein>
    <submittedName>
        <fullName evidence="1">Uncharacterized protein</fullName>
    </submittedName>
</protein>
<accession>A0A074XXP8</accession>
<keyword evidence="2" id="KW-1185">Reference proteome</keyword>
<dbReference type="EMBL" id="KL584793">
    <property type="protein sequence ID" value="KEQ90353.1"/>
    <property type="molecule type" value="Genomic_DNA"/>
</dbReference>
<dbReference type="STRING" id="1043005.A0A074XXP8"/>
<dbReference type="RefSeq" id="XP_013338854.1">
    <property type="nucleotide sequence ID" value="XM_013483400.1"/>
</dbReference>
<dbReference type="OrthoDB" id="3945550at2759"/>
<organism evidence="1 2">
    <name type="scientific">Aureobasidium subglaciale (strain EXF-2481)</name>
    <name type="common">Aureobasidium pullulans var. subglaciale</name>
    <dbReference type="NCBI Taxonomy" id="1043005"/>
    <lineage>
        <taxon>Eukaryota</taxon>
        <taxon>Fungi</taxon>
        <taxon>Dikarya</taxon>
        <taxon>Ascomycota</taxon>
        <taxon>Pezizomycotina</taxon>
        <taxon>Dothideomycetes</taxon>
        <taxon>Dothideomycetidae</taxon>
        <taxon>Dothideales</taxon>
        <taxon>Saccotheciaceae</taxon>
        <taxon>Aureobasidium</taxon>
    </lineage>
</organism>
<sequence length="237" mass="26683">MTLIDLLTSLPEALEVLLLSLPPLETLKLTGIFEPRSIALALGHCGPQLRRLLFSSIAMLSADSFQQSRFLLANPGCLDTLRHVCPTLEEFSLCMFRSQGNAEEVVTYQALRRLPSPRKEHLSVLCPQSLTWSWRSCQEFADACENGQTIDTSTKDQLDSALIAMDKNLAHSVFSLISRSKPCYARRFEILELRNEGLRGHGGNNCDLLEVLRYITRSWICTGSQRDDKLHECISKE</sequence>
<dbReference type="Proteomes" id="UP000030641">
    <property type="component" value="Unassembled WGS sequence"/>
</dbReference>
<proteinExistence type="predicted"/>
<dbReference type="HOGENOM" id="CLU_1170466_0_0_1"/>
<dbReference type="GeneID" id="25369155"/>
<evidence type="ECO:0000313" key="2">
    <source>
        <dbReference type="Proteomes" id="UP000030641"/>
    </source>
</evidence>
<dbReference type="AlphaFoldDB" id="A0A074XXP8"/>
<evidence type="ECO:0000313" key="1">
    <source>
        <dbReference type="EMBL" id="KEQ90353.1"/>
    </source>
</evidence>
<reference evidence="1 2" key="1">
    <citation type="journal article" date="2014" name="BMC Genomics">
        <title>Genome sequencing of four Aureobasidium pullulans varieties: biotechnological potential, stress tolerance, and description of new species.</title>
        <authorList>
            <person name="Gostin Ar C."/>
            <person name="Ohm R.A."/>
            <person name="Kogej T."/>
            <person name="Sonjak S."/>
            <person name="Turk M."/>
            <person name="Zajc J."/>
            <person name="Zalar P."/>
            <person name="Grube M."/>
            <person name="Sun H."/>
            <person name="Han J."/>
            <person name="Sharma A."/>
            <person name="Chiniquy J."/>
            <person name="Ngan C.Y."/>
            <person name="Lipzen A."/>
            <person name="Barry K."/>
            <person name="Grigoriev I.V."/>
            <person name="Gunde-Cimerman N."/>
        </authorList>
    </citation>
    <scope>NUCLEOTIDE SEQUENCE [LARGE SCALE GENOMIC DNA]</scope>
    <source>
        <strain evidence="1 2">EXF-2481</strain>
    </source>
</reference>
<gene>
    <name evidence="1" type="ORF">AUEXF2481DRAFT_572392</name>
</gene>
<name>A0A074XXP8_AURSE</name>
<dbReference type="InParanoid" id="A0A074XXP8"/>